<protein>
    <submittedName>
        <fullName evidence="1">Uncharacterized protein</fullName>
    </submittedName>
</protein>
<proteinExistence type="predicted"/>
<accession>A0A0F9D4M7</accession>
<organism evidence="1">
    <name type="scientific">marine sediment metagenome</name>
    <dbReference type="NCBI Taxonomy" id="412755"/>
    <lineage>
        <taxon>unclassified sequences</taxon>
        <taxon>metagenomes</taxon>
        <taxon>ecological metagenomes</taxon>
    </lineage>
</organism>
<sequence length="38" mass="4051">MSHVGSYKCSLTGKVQPDLFMQAMAIVAVSCEGKVGYN</sequence>
<dbReference type="AlphaFoldDB" id="A0A0F9D4M7"/>
<name>A0A0F9D4M7_9ZZZZ</name>
<gene>
    <name evidence="1" type="ORF">LCGC14_2323600</name>
</gene>
<reference evidence="1" key="1">
    <citation type="journal article" date="2015" name="Nature">
        <title>Complex archaea that bridge the gap between prokaryotes and eukaryotes.</title>
        <authorList>
            <person name="Spang A."/>
            <person name="Saw J.H."/>
            <person name="Jorgensen S.L."/>
            <person name="Zaremba-Niedzwiedzka K."/>
            <person name="Martijn J."/>
            <person name="Lind A.E."/>
            <person name="van Eijk R."/>
            <person name="Schleper C."/>
            <person name="Guy L."/>
            <person name="Ettema T.J."/>
        </authorList>
    </citation>
    <scope>NUCLEOTIDE SEQUENCE</scope>
</reference>
<feature type="non-terminal residue" evidence="1">
    <location>
        <position position="38"/>
    </location>
</feature>
<evidence type="ECO:0000313" key="1">
    <source>
        <dbReference type="EMBL" id="KKL48626.1"/>
    </source>
</evidence>
<comment type="caution">
    <text evidence="1">The sequence shown here is derived from an EMBL/GenBank/DDBJ whole genome shotgun (WGS) entry which is preliminary data.</text>
</comment>
<dbReference type="EMBL" id="LAZR01033252">
    <property type="protein sequence ID" value="KKL48626.1"/>
    <property type="molecule type" value="Genomic_DNA"/>
</dbReference>